<dbReference type="PANTHER" id="PTHR35789">
    <property type="entry name" value="SPORE GERMINATION PROTEIN B3"/>
    <property type="match status" value="1"/>
</dbReference>
<dbReference type="Pfam" id="PF25198">
    <property type="entry name" value="Spore_GerAC_N"/>
    <property type="match status" value="1"/>
</dbReference>
<organism evidence="10 11">
    <name type="scientific">Paenibacillus gansuensis</name>
    <dbReference type="NCBI Taxonomy" id="306542"/>
    <lineage>
        <taxon>Bacteria</taxon>
        <taxon>Bacillati</taxon>
        <taxon>Bacillota</taxon>
        <taxon>Bacilli</taxon>
        <taxon>Bacillales</taxon>
        <taxon>Paenibacillaceae</taxon>
        <taxon>Paenibacillus</taxon>
    </lineage>
</organism>
<dbReference type="RefSeq" id="WP_377601838.1">
    <property type="nucleotide sequence ID" value="NZ_JBHUME010000007.1"/>
</dbReference>
<dbReference type="Pfam" id="PF05504">
    <property type="entry name" value="Spore_GerAC"/>
    <property type="match status" value="1"/>
</dbReference>
<dbReference type="PANTHER" id="PTHR35789:SF1">
    <property type="entry name" value="SPORE GERMINATION PROTEIN B3"/>
    <property type="match status" value="1"/>
</dbReference>
<dbReference type="EMBL" id="JBHUME010000007">
    <property type="protein sequence ID" value="MFD2612345.1"/>
    <property type="molecule type" value="Genomic_DNA"/>
</dbReference>
<dbReference type="PROSITE" id="PS51257">
    <property type="entry name" value="PROKAR_LIPOPROTEIN"/>
    <property type="match status" value="1"/>
</dbReference>
<keyword evidence="4" id="KW-0732">Signal</keyword>
<reference evidence="11" key="1">
    <citation type="journal article" date="2019" name="Int. J. Syst. Evol. Microbiol.">
        <title>The Global Catalogue of Microorganisms (GCM) 10K type strain sequencing project: providing services to taxonomists for standard genome sequencing and annotation.</title>
        <authorList>
            <consortium name="The Broad Institute Genomics Platform"/>
            <consortium name="The Broad Institute Genome Sequencing Center for Infectious Disease"/>
            <person name="Wu L."/>
            <person name="Ma J."/>
        </authorList>
    </citation>
    <scope>NUCLEOTIDE SEQUENCE [LARGE SCALE GENOMIC DNA]</scope>
    <source>
        <strain evidence="11">KCTC 3950</strain>
    </source>
</reference>
<evidence type="ECO:0000256" key="3">
    <source>
        <dbReference type="ARBA" id="ARBA00022544"/>
    </source>
</evidence>
<sequence>MRKAVYAAAVLLLLTGCWDQVPLRKIHLVDVAGVDVDKKNGGVIVYQVVTELNKAGQGEGEPLSETTELTGPSLMEAIGEGEYKDRGPFIGINSRIYLISKAFASRDISKEMSILLHAPYASINTPVAVYDGPMAELLKHPPKEFTNQLSDFINSLDPRGIMPTISMMHLILSQKEPLEDAALPLVQQSDSGIELKGALLFTQGKSSGKVITKEQVRILRLLLGGNNGRQRMSAKLSGSTVRRPLAGHTDDFQYAFLINKNTSAIKVKARPKGSPSIMISVKMKITVLDLGRSGRVLTTDTIKSYERELNQHMEHLADGTVKSLQQANADVLGIGKHLRAYHPDLWKSMNWREDYPRLPIKTKFNVQILNPFE</sequence>
<feature type="domain" description="Spore germination protein N-terminal" evidence="9">
    <location>
        <begin position="19"/>
        <end position="187"/>
    </location>
</feature>
<evidence type="ECO:0000256" key="6">
    <source>
        <dbReference type="ARBA" id="ARBA00023139"/>
    </source>
</evidence>
<dbReference type="InterPro" id="IPR008844">
    <property type="entry name" value="Spore_GerAC-like"/>
</dbReference>
<dbReference type="Proteomes" id="UP001597541">
    <property type="component" value="Unassembled WGS sequence"/>
</dbReference>
<evidence type="ECO:0000313" key="10">
    <source>
        <dbReference type="EMBL" id="MFD2612345.1"/>
    </source>
</evidence>
<feature type="domain" description="Spore germination GerAC-like C-terminal" evidence="8">
    <location>
        <begin position="197"/>
        <end position="370"/>
    </location>
</feature>
<evidence type="ECO:0000259" key="8">
    <source>
        <dbReference type="Pfam" id="PF05504"/>
    </source>
</evidence>
<keyword evidence="7" id="KW-0449">Lipoprotein</keyword>
<dbReference type="Gene3D" id="3.30.300.210">
    <property type="entry name" value="Nutrient germinant receptor protein C, domain 3"/>
    <property type="match status" value="1"/>
</dbReference>
<keyword evidence="3" id="KW-0309">Germination</keyword>
<evidence type="ECO:0000256" key="1">
    <source>
        <dbReference type="ARBA" id="ARBA00004635"/>
    </source>
</evidence>
<name>A0ABW5PAQ3_9BACL</name>
<dbReference type="InterPro" id="IPR038501">
    <property type="entry name" value="Spore_GerAC_C_sf"/>
</dbReference>
<keyword evidence="5" id="KW-0472">Membrane</keyword>
<dbReference type="InterPro" id="IPR046953">
    <property type="entry name" value="Spore_GerAC-like_C"/>
</dbReference>
<comment type="similarity">
    <text evidence="2">Belongs to the GerABKC lipoprotein family.</text>
</comment>
<evidence type="ECO:0000256" key="2">
    <source>
        <dbReference type="ARBA" id="ARBA00007886"/>
    </source>
</evidence>
<evidence type="ECO:0000256" key="7">
    <source>
        <dbReference type="ARBA" id="ARBA00023288"/>
    </source>
</evidence>
<evidence type="ECO:0000256" key="5">
    <source>
        <dbReference type="ARBA" id="ARBA00023136"/>
    </source>
</evidence>
<keyword evidence="6" id="KW-0564">Palmitate</keyword>
<accession>A0ABW5PAQ3</accession>
<proteinExistence type="inferred from homology"/>
<comment type="subcellular location">
    <subcellularLocation>
        <location evidence="1">Membrane</location>
        <topology evidence="1">Lipid-anchor</topology>
    </subcellularLocation>
</comment>
<keyword evidence="11" id="KW-1185">Reference proteome</keyword>
<protein>
    <submittedName>
        <fullName evidence="10">Ger(X)C family spore germination C-terminal domain-containing protein</fullName>
    </submittedName>
</protein>
<gene>
    <name evidence="10" type="ORF">ACFSUF_07920</name>
</gene>
<dbReference type="InterPro" id="IPR057336">
    <property type="entry name" value="GerAC_N"/>
</dbReference>
<comment type="caution">
    <text evidence="10">The sequence shown here is derived from an EMBL/GenBank/DDBJ whole genome shotgun (WGS) entry which is preliminary data.</text>
</comment>
<evidence type="ECO:0000256" key="4">
    <source>
        <dbReference type="ARBA" id="ARBA00022729"/>
    </source>
</evidence>
<evidence type="ECO:0000313" key="11">
    <source>
        <dbReference type="Proteomes" id="UP001597541"/>
    </source>
</evidence>
<evidence type="ECO:0000259" key="9">
    <source>
        <dbReference type="Pfam" id="PF25198"/>
    </source>
</evidence>